<dbReference type="OrthoDB" id="207378at2759"/>
<dbReference type="AlphaFoldDB" id="A0A1J1IJ28"/>
<protein>
    <submittedName>
        <fullName evidence="3">CLUMA_CG012865, isoform A</fullName>
    </submittedName>
</protein>
<reference evidence="3 4" key="1">
    <citation type="submission" date="2015-04" db="EMBL/GenBank/DDBJ databases">
        <authorList>
            <person name="Syromyatnikov M.Y."/>
            <person name="Popov V.N."/>
        </authorList>
    </citation>
    <scope>NUCLEOTIDE SEQUENCE [LARGE SCALE GENOMIC DNA]</scope>
</reference>
<name>A0A1J1IJ28_9DIPT</name>
<dbReference type="Pfam" id="PF20146">
    <property type="entry name" value="NRF"/>
    <property type="match status" value="1"/>
</dbReference>
<dbReference type="PANTHER" id="PTHR11161:SF69">
    <property type="entry name" value="NOSE RESISTANT TO FLUOXETINE PROTEIN 6-LIKE PROTEIN"/>
    <property type="match status" value="1"/>
</dbReference>
<dbReference type="EMBL" id="CVRI01000051">
    <property type="protein sequence ID" value="CRK99548.1"/>
    <property type="molecule type" value="Genomic_DNA"/>
</dbReference>
<feature type="transmembrane region" description="Helical" evidence="1">
    <location>
        <begin position="486"/>
        <end position="507"/>
    </location>
</feature>
<feature type="transmembrane region" description="Helical" evidence="1">
    <location>
        <begin position="582"/>
        <end position="605"/>
    </location>
</feature>
<evidence type="ECO:0000259" key="2">
    <source>
        <dbReference type="SMART" id="SM00703"/>
    </source>
</evidence>
<dbReference type="SMART" id="SM00703">
    <property type="entry name" value="NRF"/>
    <property type="match status" value="1"/>
</dbReference>
<dbReference type="PANTHER" id="PTHR11161">
    <property type="entry name" value="O-ACYLTRANSFERASE"/>
    <property type="match status" value="1"/>
</dbReference>
<dbReference type="InterPro" id="IPR006621">
    <property type="entry name" value="Nose-resist-to-fluoxetine_N"/>
</dbReference>
<feature type="transmembrane region" description="Helical" evidence="1">
    <location>
        <begin position="430"/>
        <end position="454"/>
    </location>
</feature>
<evidence type="ECO:0000313" key="4">
    <source>
        <dbReference type="Proteomes" id="UP000183832"/>
    </source>
</evidence>
<gene>
    <name evidence="3" type="ORF">CLUMA_CG012865</name>
</gene>
<feature type="transmembrane region" description="Helical" evidence="1">
    <location>
        <begin position="391"/>
        <end position="410"/>
    </location>
</feature>
<keyword evidence="1" id="KW-1133">Transmembrane helix</keyword>
<dbReference type="InterPro" id="IPR002656">
    <property type="entry name" value="Acyl_transf_3_dom"/>
</dbReference>
<evidence type="ECO:0000313" key="3">
    <source>
        <dbReference type="EMBL" id="CRK99548.1"/>
    </source>
</evidence>
<evidence type="ECO:0000256" key="1">
    <source>
        <dbReference type="SAM" id="Phobius"/>
    </source>
</evidence>
<feature type="domain" description="Nose resistant-to-fluoxetine protein N-terminal" evidence="2">
    <location>
        <begin position="126"/>
        <end position="244"/>
    </location>
</feature>
<sequence>MTKVISYVLLTYFCIQASANNEKIKLLKSLNSSVNERKFQESNERESAMTMRASEKNANSIEIGNQSMANIDLINNSAEVFDDDTNFSISGVTERKTIKKEIQFHAFTQLFDHFMWNIGSFKTLLNGKCFNDVQIYLNELKMSTAWGLRISDASGRYRGQFFFLNDFWLGSKQFCYNINNEFKNSVNKKYPLLQFFVTNLQFQSRVLHIGQCLPESCSTTDVSMILENDPASKALKKLEVNDKKTNSEPSFKILSTRKVPGEYNEWSEPKIYIFCVILIAVLSLVICATVFENSIQNKSNNADISIATIFKPKRKFEDSDENGNIEMNHFQNNYEVDITAKSTNDLHSKESDKRETDIWSRILLCFAYGSNSKIILNTKVNTKDHLNCIHGLRFITLMWTIMVHTYLQYFAIGENRFNRTINEKGFLYQIIGNATFSVDTFYFISGLLVVLLFLEAEVKKALRDDDKNKDKEEDEKSFWNKSLSKALMMIIYRFMRLTPSYLVIIWFTELSMKTVYNETVFTPGLIDHVNCKKYWWRNIFYINNFYPLSEMCLMWSWYLANDFQFFIILSVLLIISTRYLRVSLLSIGLLLVSFLITTVYMSVHYNYIHKVSDPFESFDILYDKPWQRFSPYFMGMFTGYILHRYKKPPKIQNLFIINICMWILSIGILFLVIFGVTEGQLGVVETSIYVSFGHAAWGVGLIWITLSCCWGLAKPINSLLSYNGFFPLSRLTYCTYLIHPTIMMITSFQCDGPIHLRHGTILTAFLGNAVISFFAAYVLSVLVESPVIRVLKILFR</sequence>
<dbReference type="InterPro" id="IPR052728">
    <property type="entry name" value="O2_lipid_transport_reg"/>
</dbReference>
<proteinExistence type="predicted"/>
<keyword evidence="4" id="KW-1185">Reference proteome</keyword>
<organism evidence="3 4">
    <name type="scientific">Clunio marinus</name>
    <dbReference type="NCBI Taxonomy" id="568069"/>
    <lineage>
        <taxon>Eukaryota</taxon>
        <taxon>Metazoa</taxon>
        <taxon>Ecdysozoa</taxon>
        <taxon>Arthropoda</taxon>
        <taxon>Hexapoda</taxon>
        <taxon>Insecta</taxon>
        <taxon>Pterygota</taxon>
        <taxon>Neoptera</taxon>
        <taxon>Endopterygota</taxon>
        <taxon>Diptera</taxon>
        <taxon>Nematocera</taxon>
        <taxon>Chironomoidea</taxon>
        <taxon>Chironomidae</taxon>
        <taxon>Clunio</taxon>
    </lineage>
</organism>
<feature type="transmembrane region" description="Helical" evidence="1">
    <location>
        <begin position="725"/>
        <end position="748"/>
    </location>
</feature>
<dbReference type="GO" id="GO:0016747">
    <property type="term" value="F:acyltransferase activity, transferring groups other than amino-acyl groups"/>
    <property type="evidence" value="ECO:0007669"/>
    <property type="project" value="InterPro"/>
</dbReference>
<feature type="transmembrane region" description="Helical" evidence="1">
    <location>
        <begin position="555"/>
        <end position="575"/>
    </location>
</feature>
<accession>A0A1J1IJ28</accession>
<dbReference type="Proteomes" id="UP000183832">
    <property type="component" value="Unassembled WGS sequence"/>
</dbReference>
<feature type="transmembrane region" description="Helical" evidence="1">
    <location>
        <begin position="654"/>
        <end position="676"/>
    </location>
</feature>
<feature type="transmembrane region" description="Helical" evidence="1">
    <location>
        <begin position="688"/>
        <end position="713"/>
    </location>
</feature>
<keyword evidence="1" id="KW-0472">Membrane</keyword>
<feature type="transmembrane region" description="Helical" evidence="1">
    <location>
        <begin position="271"/>
        <end position="291"/>
    </location>
</feature>
<feature type="transmembrane region" description="Helical" evidence="1">
    <location>
        <begin position="760"/>
        <end position="783"/>
    </location>
</feature>
<keyword evidence="1" id="KW-0812">Transmembrane</keyword>
<dbReference type="Pfam" id="PF01757">
    <property type="entry name" value="Acyl_transf_3"/>
    <property type="match status" value="1"/>
</dbReference>
<feature type="transmembrane region" description="Helical" evidence="1">
    <location>
        <begin position="625"/>
        <end position="642"/>
    </location>
</feature>